<dbReference type="AlphaFoldDB" id="A0A929KYR9"/>
<organism evidence="2 3">
    <name type="scientific">Mucilaginibacter myungsuensis</name>
    <dbReference type="NCBI Taxonomy" id="649104"/>
    <lineage>
        <taxon>Bacteria</taxon>
        <taxon>Pseudomonadati</taxon>
        <taxon>Bacteroidota</taxon>
        <taxon>Sphingobacteriia</taxon>
        <taxon>Sphingobacteriales</taxon>
        <taxon>Sphingobacteriaceae</taxon>
        <taxon>Mucilaginibacter</taxon>
    </lineage>
</organism>
<keyword evidence="3" id="KW-1185">Reference proteome</keyword>
<dbReference type="EMBL" id="JADFFL010000010">
    <property type="protein sequence ID" value="MBE9664164.1"/>
    <property type="molecule type" value="Genomic_DNA"/>
</dbReference>
<dbReference type="RefSeq" id="WP_194113412.1">
    <property type="nucleotide sequence ID" value="NZ_JADFFL010000010.1"/>
</dbReference>
<comment type="caution">
    <text evidence="2">The sequence shown here is derived from an EMBL/GenBank/DDBJ whole genome shotgun (WGS) entry which is preliminary data.</text>
</comment>
<accession>A0A929KYR9</accession>
<feature type="signal peptide" evidence="1">
    <location>
        <begin position="1"/>
        <end position="23"/>
    </location>
</feature>
<name>A0A929KYR9_9SPHI</name>
<evidence type="ECO:0000313" key="2">
    <source>
        <dbReference type="EMBL" id="MBE9664164.1"/>
    </source>
</evidence>
<sequence length="156" mass="17076">MKKSAILILLLSSILFFSKKANAQDYKAAAGLKFSYEFGPAGKYFINETDALELQIGLRSHGAALTGLWERHIGFQEIEKFKLYFGFGAHLGGVGDHANPRYNQTLLLGADGVVGVEWVIPNSPIALSGDLNPRLELGRGPYFDLSPGIGIKYIFK</sequence>
<evidence type="ECO:0000256" key="1">
    <source>
        <dbReference type="SAM" id="SignalP"/>
    </source>
</evidence>
<reference evidence="2" key="1">
    <citation type="submission" date="2020-10" db="EMBL/GenBank/DDBJ databases">
        <title>Mucilaginibacter mali sp. nov., isolated from rhizosphere soil of apple orchard.</title>
        <authorList>
            <person name="Lee J.-S."/>
            <person name="Kim H.S."/>
            <person name="Kim J.-S."/>
        </authorList>
    </citation>
    <scope>NUCLEOTIDE SEQUENCE</scope>
    <source>
        <strain evidence="2">KCTC 22746</strain>
    </source>
</reference>
<feature type="chain" id="PRO_5037357559" description="DUF3575 domain-containing protein" evidence="1">
    <location>
        <begin position="24"/>
        <end position="156"/>
    </location>
</feature>
<dbReference type="Proteomes" id="UP000622475">
    <property type="component" value="Unassembled WGS sequence"/>
</dbReference>
<evidence type="ECO:0000313" key="3">
    <source>
        <dbReference type="Proteomes" id="UP000622475"/>
    </source>
</evidence>
<protein>
    <recommendedName>
        <fullName evidence="4">DUF3575 domain-containing protein</fullName>
    </recommendedName>
</protein>
<evidence type="ECO:0008006" key="4">
    <source>
        <dbReference type="Google" id="ProtNLM"/>
    </source>
</evidence>
<gene>
    <name evidence="2" type="ORF">IRJ16_19945</name>
</gene>
<keyword evidence="1" id="KW-0732">Signal</keyword>
<proteinExistence type="predicted"/>